<gene>
    <name evidence="1" type="ORF">DSO57_1012810</name>
</gene>
<evidence type="ECO:0000313" key="1">
    <source>
        <dbReference type="EMBL" id="KAJ9089462.1"/>
    </source>
</evidence>
<sequence length="61" mass="7035">MSSSAKWRTMFWESWVRIKHSTISPIKPTVSPSPDTPAAARLRINPPSKKPSKLRNRRYLS</sequence>
<dbReference type="Proteomes" id="UP001165960">
    <property type="component" value="Unassembled WGS sequence"/>
</dbReference>
<reference evidence="1" key="1">
    <citation type="submission" date="2022-04" db="EMBL/GenBank/DDBJ databases">
        <title>Genome of the entomopathogenic fungus Entomophthora muscae.</title>
        <authorList>
            <person name="Elya C."/>
            <person name="Lovett B.R."/>
            <person name="Lee E."/>
            <person name="Macias A.M."/>
            <person name="Hajek A.E."/>
            <person name="De Bivort B.L."/>
            <person name="Kasson M.T."/>
            <person name="De Fine Licht H.H."/>
            <person name="Stajich J.E."/>
        </authorList>
    </citation>
    <scope>NUCLEOTIDE SEQUENCE</scope>
    <source>
        <strain evidence="1">Berkeley</strain>
    </source>
</reference>
<proteinExistence type="predicted"/>
<evidence type="ECO:0000313" key="2">
    <source>
        <dbReference type="Proteomes" id="UP001165960"/>
    </source>
</evidence>
<accession>A0ACC2USY5</accession>
<comment type="caution">
    <text evidence="1">The sequence shown here is derived from an EMBL/GenBank/DDBJ whole genome shotgun (WGS) entry which is preliminary data.</text>
</comment>
<dbReference type="EMBL" id="QTSX02000046">
    <property type="protein sequence ID" value="KAJ9089462.1"/>
    <property type="molecule type" value="Genomic_DNA"/>
</dbReference>
<organism evidence="1 2">
    <name type="scientific">Entomophthora muscae</name>
    <dbReference type="NCBI Taxonomy" id="34485"/>
    <lineage>
        <taxon>Eukaryota</taxon>
        <taxon>Fungi</taxon>
        <taxon>Fungi incertae sedis</taxon>
        <taxon>Zoopagomycota</taxon>
        <taxon>Entomophthoromycotina</taxon>
        <taxon>Entomophthoromycetes</taxon>
        <taxon>Entomophthorales</taxon>
        <taxon>Entomophthoraceae</taxon>
        <taxon>Entomophthora</taxon>
    </lineage>
</organism>
<name>A0ACC2USY5_9FUNG</name>
<keyword evidence="2" id="KW-1185">Reference proteome</keyword>
<protein>
    <submittedName>
        <fullName evidence="1">Uncharacterized protein</fullName>
    </submittedName>
</protein>